<evidence type="ECO:0000313" key="6">
    <source>
        <dbReference type="EMBL" id="SEW06898.1"/>
    </source>
</evidence>
<dbReference type="InterPro" id="IPR002173">
    <property type="entry name" value="Carboh/pur_kinase_PfkB_CS"/>
</dbReference>
<dbReference type="PANTHER" id="PTHR43085:SF57">
    <property type="entry name" value="CARBOHYDRATE KINASE PFKB DOMAIN-CONTAINING PROTEIN"/>
    <property type="match status" value="1"/>
</dbReference>
<keyword evidence="3 4" id="KW-0418">Kinase</keyword>
<comment type="similarity">
    <text evidence="1 4">Belongs to the carbohydrate kinase PfkB family.</text>
</comment>
<dbReference type="PROSITE" id="PS00584">
    <property type="entry name" value="PFKB_KINASES_2"/>
    <property type="match status" value="1"/>
</dbReference>
<organism evidence="6 7">
    <name type="scientific">Thermococcus thioreducens</name>
    <dbReference type="NCBI Taxonomy" id="277988"/>
    <lineage>
        <taxon>Archaea</taxon>
        <taxon>Methanobacteriati</taxon>
        <taxon>Methanobacteriota</taxon>
        <taxon>Thermococci</taxon>
        <taxon>Thermococcales</taxon>
        <taxon>Thermococcaceae</taxon>
        <taxon>Thermococcus</taxon>
    </lineage>
</organism>
<dbReference type="PRINTS" id="PR00990">
    <property type="entry name" value="RIBOKINASE"/>
</dbReference>
<evidence type="ECO:0000256" key="1">
    <source>
        <dbReference type="ARBA" id="ARBA00010688"/>
    </source>
</evidence>
<feature type="domain" description="Carbohydrate kinase PfkB" evidence="5">
    <location>
        <begin position="19"/>
        <end position="289"/>
    </location>
</feature>
<protein>
    <submittedName>
        <fullName evidence="6">Sugar or nucleoside kinase, ribokinase family</fullName>
    </submittedName>
</protein>
<dbReference type="InterPro" id="IPR002139">
    <property type="entry name" value="Ribo/fructo_kinase"/>
</dbReference>
<proteinExistence type="inferred from homology"/>
<reference evidence="6 7" key="1">
    <citation type="submission" date="2016-10" db="EMBL/GenBank/DDBJ databases">
        <authorList>
            <person name="de Groot N.N."/>
        </authorList>
    </citation>
    <scope>NUCLEOTIDE SEQUENCE [LARGE SCALE GENOMIC DNA]</scope>
    <source>
        <strain evidence="6 7">OGL-20</strain>
    </source>
</reference>
<dbReference type="InterPro" id="IPR029056">
    <property type="entry name" value="Ribokinase-like"/>
</dbReference>
<evidence type="ECO:0000259" key="5">
    <source>
        <dbReference type="Pfam" id="PF00294"/>
    </source>
</evidence>
<dbReference type="Gene3D" id="3.40.1190.20">
    <property type="match status" value="1"/>
</dbReference>
<evidence type="ECO:0000313" key="7">
    <source>
        <dbReference type="Proteomes" id="UP000182125"/>
    </source>
</evidence>
<dbReference type="Proteomes" id="UP000182125">
    <property type="component" value="Unassembled WGS sequence"/>
</dbReference>
<dbReference type="GO" id="GO:0006000">
    <property type="term" value="P:fructose metabolic process"/>
    <property type="evidence" value="ECO:0007669"/>
    <property type="project" value="UniProtKB-ARBA"/>
</dbReference>
<evidence type="ECO:0000256" key="4">
    <source>
        <dbReference type="RuleBase" id="RU003704"/>
    </source>
</evidence>
<dbReference type="InterPro" id="IPR050306">
    <property type="entry name" value="PfkB_Carbo_kinase"/>
</dbReference>
<dbReference type="Pfam" id="PF00294">
    <property type="entry name" value="PfkB"/>
    <property type="match status" value="1"/>
</dbReference>
<keyword evidence="2 4" id="KW-0808">Transferase</keyword>
<dbReference type="InterPro" id="IPR011611">
    <property type="entry name" value="PfkB_dom"/>
</dbReference>
<dbReference type="EMBL" id="FOIW01000002">
    <property type="protein sequence ID" value="SEW06898.1"/>
    <property type="molecule type" value="Genomic_DNA"/>
</dbReference>
<evidence type="ECO:0000256" key="2">
    <source>
        <dbReference type="ARBA" id="ARBA00022679"/>
    </source>
</evidence>
<gene>
    <name evidence="6" type="ORF">SAMN05216170_1369</name>
</gene>
<name>A0A1I0NYQ6_9EURY</name>
<dbReference type="PANTHER" id="PTHR43085">
    <property type="entry name" value="HEXOKINASE FAMILY MEMBER"/>
    <property type="match status" value="1"/>
</dbReference>
<dbReference type="SUPFAM" id="SSF53613">
    <property type="entry name" value="Ribokinase-like"/>
    <property type="match status" value="1"/>
</dbReference>
<dbReference type="AlphaFoldDB" id="A0A1I0NYQ6"/>
<dbReference type="GO" id="GO:0008865">
    <property type="term" value="F:fructokinase activity"/>
    <property type="evidence" value="ECO:0007669"/>
    <property type="project" value="UniProtKB-ARBA"/>
</dbReference>
<accession>A0A1I0NYQ6</accession>
<evidence type="ECO:0000256" key="3">
    <source>
        <dbReference type="ARBA" id="ARBA00022777"/>
    </source>
</evidence>
<sequence length="292" mass="32136">MDKHKSLKKWVLVMIMKLDLAVLGHVSIDHIRFPGREEIVYPGGAAAAVATSAALAGASVGLITKVGEDFPKEWLEKLSLVLDVRGVQILPGRTIHIYMIYHEDGSVDAPVDMGVAQKMGETPIPEEYMDAGLFHIAPIPPEEQLKALKRLEGKRVSLDFNPTYIRDYEKKTGLMREIISRVEVVFPNEREALTITKARTVEEAAKILHRWGAGLVVITRGERGVLVYDGTFREFSALPISPEEIVDPTGAGDAFAGGFLAMYSRGAAVEDCVKKGLERAREVLKKTGSWSI</sequence>